<keyword evidence="2" id="KW-1185">Reference proteome</keyword>
<sequence>MLVEPLYTDQVPAKLDKAQAALAATGLKVINKAIIKCLKFMEVSYLADMVIL</sequence>
<proteinExistence type="predicted"/>
<evidence type="ECO:0000313" key="2">
    <source>
        <dbReference type="Proteomes" id="UP000195667"/>
    </source>
</evidence>
<dbReference type="AlphaFoldDB" id="A0A1R4H3I5"/>
<dbReference type="Proteomes" id="UP000195667">
    <property type="component" value="Unassembled WGS sequence"/>
</dbReference>
<organism evidence="1 2">
    <name type="scientific">Crenothrix polyspora</name>
    <dbReference type="NCBI Taxonomy" id="360316"/>
    <lineage>
        <taxon>Bacteria</taxon>
        <taxon>Pseudomonadati</taxon>
        <taxon>Pseudomonadota</taxon>
        <taxon>Gammaproteobacteria</taxon>
        <taxon>Methylococcales</taxon>
        <taxon>Crenotrichaceae</taxon>
        <taxon>Crenothrix</taxon>
    </lineage>
</organism>
<accession>A0A1R4H3I5</accession>
<evidence type="ECO:0000313" key="1">
    <source>
        <dbReference type="EMBL" id="SJM90813.1"/>
    </source>
</evidence>
<gene>
    <name evidence="1" type="ORF">CRENPOLYSF1_1580004</name>
</gene>
<reference evidence="2" key="1">
    <citation type="submission" date="2017-02" db="EMBL/GenBank/DDBJ databases">
        <authorList>
            <person name="Daims H."/>
        </authorList>
    </citation>
    <scope>NUCLEOTIDE SEQUENCE [LARGE SCALE GENOMIC DNA]</scope>
</reference>
<dbReference type="EMBL" id="FUKI01000066">
    <property type="protein sequence ID" value="SJM90813.1"/>
    <property type="molecule type" value="Genomic_DNA"/>
</dbReference>
<name>A0A1R4H3I5_9GAMM</name>
<protein>
    <submittedName>
        <fullName evidence="1">Uncharacterized protein</fullName>
    </submittedName>
</protein>